<dbReference type="InterPro" id="IPR031807">
    <property type="entry name" value="HicB-like"/>
</dbReference>
<dbReference type="Gene3D" id="3.30.160.250">
    <property type="match status" value="1"/>
</dbReference>
<reference evidence="2" key="2">
    <citation type="submission" date="2020-09" db="EMBL/GenBank/DDBJ databases">
        <authorList>
            <person name="Sun Q."/>
            <person name="Zhou Y."/>
        </authorList>
    </citation>
    <scope>NUCLEOTIDE SEQUENCE</scope>
    <source>
        <strain evidence="2">CGMCC 1.15758</strain>
    </source>
</reference>
<comment type="caution">
    <text evidence="2">The sequence shown here is derived from an EMBL/GenBank/DDBJ whole genome shotgun (WGS) entry which is preliminary data.</text>
</comment>
<organism evidence="2 3">
    <name type="scientific">Cysteiniphilum litorale</name>
    <dbReference type="NCBI Taxonomy" id="2056700"/>
    <lineage>
        <taxon>Bacteria</taxon>
        <taxon>Pseudomonadati</taxon>
        <taxon>Pseudomonadota</taxon>
        <taxon>Gammaproteobacteria</taxon>
        <taxon>Thiotrichales</taxon>
        <taxon>Fastidiosibacteraceae</taxon>
        <taxon>Cysteiniphilum</taxon>
    </lineage>
</organism>
<evidence type="ECO:0000259" key="1">
    <source>
        <dbReference type="Pfam" id="PF15919"/>
    </source>
</evidence>
<keyword evidence="3" id="KW-1185">Reference proteome</keyword>
<dbReference type="AlphaFoldDB" id="A0A8J3EA07"/>
<feature type="domain" description="HicB-like antitoxin of toxin-antitoxin system" evidence="1">
    <location>
        <begin position="8"/>
        <end position="69"/>
    </location>
</feature>
<gene>
    <name evidence="2" type="ORF">GCM10010995_20660</name>
</gene>
<reference evidence="2" key="1">
    <citation type="journal article" date="2014" name="Int. J. Syst. Evol. Microbiol.">
        <title>Complete genome sequence of Corynebacterium casei LMG S-19264T (=DSM 44701T), isolated from a smear-ripened cheese.</title>
        <authorList>
            <consortium name="US DOE Joint Genome Institute (JGI-PGF)"/>
            <person name="Walter F."/>
            <person name="Albersmeier A."/>
            <person name="Kalinowski J."/>
            <person name="Ruckert C."/>
        </authorList>
    </citation>
    <scope>NUCLEOTIDE SEQUENCE</scope>
    <source>
        <strain evidence="2">CGMCC 1.15758</strain>
    </source>
</reference>
<dbReference type="EMBL" id="BMJS01000026">
    <property type="protein sequence ID" value="GGG03068.1"/>
    <property type="molecule type" value="Genomic_DNA"/>
</dbReference>
<evidence type="ECO:0000313" key="2">
    <source>
        <dbReference type="EMBL" id="GGG03068.1"/>
    </source>
</evidence>
<evidence type="ECO:0000313" key="3">
    <source>
        <dbReference type="Proteomes" id="UP000636949"/>
    </source>
</evidence>
<protein>
    <recommendedName>
        <fullName evidence="1">HicB-like antitoxin of toxin-antitoxin system domain-containing protein</fullName>
    </recommendedName>
</protein>
<dbReference type="Pfam" id="PF15919">
    <property type="entry name" value="HicB_lk_antitox"/>
    <property type="match status" value="1"/>
</dbReference>
<sequence length="141" mass="15885">MRGDLMKYNINIQEDSNGEYLVTFPDVPEAVTTVEKLTELHTQAADALVSAFDFYIEDKKPIPIPQNIGVDYITLPVGLAAKVYLYNEWLASNLKKTDIASKIGIAPSNLDRLFNLRYRSKIEAIEQALGAFDKHLDIRVI</sequence>
<dbReference type="SUPFAM" id="SSF143100">
    <property type="entry name" value="TTHA1013/TTHA0281-like"/>
    <property type="match status" value="1"/>
</dbReference>
<name>A0A8J3EA07_9GAMM</name>
<dbReference type="InterPro" id="IPR035069">
    <property type="entry name" value="TTHA1013/TTHA0281-like"/>
</dbReference>
<accession>A0A8J3EA07</accession>
<dbReference type="Proteomes" id="UP000636949">
    <property type="component" value="Unassembled WGS sequence"/>
</dbReference>
<proteinExistence type="predicted"/>